<proteinExistence type="predicted"/>
<accession>A0ACC2DR46</accession>
<reference evidence="2" key="1">
    <citation type="journal article" date="2024" name="Proc. Natl. Acad. Sci. U.S.A.">
        <title>Extraordinary preservation of gene collinearity over three hundred million years revealed in homosporous lycophytes.</title>
        <authorList>
            <person name="Li C."/>
            <person name="Wickell D."/>
            <person name="Kuo L.Y."/>
            <person name="Chen X."/>
            <person name="Nie B."/>
            <person name="Liao X."/>
            <person name="Peng D."/>
            <person name="Ji J."/>
            <person name="Jenkins J."/>
            <person name="Williams M."/>
            <person name="Shu S."/>
            <person name="Plott C."/>
            <person name="Barry K."/>
            <person name="Rajasekar S."/>
            <person name="Grimwood J."/>
            <person name="Han X."/>
            <person name="Sun S."/>
            <person name="Hou Z."/>
            <person name="He W."/>
            <person name="Dai G."/>
            <person name="Sun C."/>
            <person name="Schmutz J."/>
            <person name="Leebens-Mack J.H."/>
            <person name="Li F.W."/>
            <person name="Wang L."/>
        </authorList>
    </citation>
    <scope>NUCLEOTIDE SEQUENCE [LARGE SCALE GENOMIC DNA]</scope>
    <source>
        <strain evidence="2">cv. PW_Plant_1</strain>
    </source>
</reference>
<evidence type="ECO:0000313" key="2">
    <source>
        <dbReference type="Proteomes" id="UP001162992"/>
    </source>
</evidence>
<sequence>MTEGQNYLELDHPLGKMLKLDKHEDELYNNHHFKLFEALHRSVLAAQIYPEDGDVVGNVRSRAYYVSRRQQYLRSYRFSRKHTIHDFMNCSLAKFKAMIWTILICDCSVTRRKLP</sequence>
<protein>
    <submittedName>
        <fullName evidence="1">Uncharacterized protein</fullName>
    </submittedName>
</protein>
<gene>
    <name evidence="1" type="ORF">O6H91_05G092200</name>
</gene>
<keyword evidence="2" id="KW-1185">Reference proteome</keyword>
<organism evidence="1 2">
    <name type="scientific">Diphasiastrum complanatum</name>
    <name type="common">Issler's clubmoss</name>
    <name type="synonym">Lycopodium complanatum</name>
    <dbReference type="NCBI Taxonomy" id="34168"/>
    <lineage>
        <taxon>Eukaryota</taxon>
        <taxon>Viridiplantae</taxon>
        <taxon>Streptophyta</taxon>
        <taxon>Embryophyta</taxon>
        <taxon>Tracheophyta</taxon>
        <taxon>Lycopodiopsida</taxon>
        <taxon>Lycopodiales</taxon>
        <taxon>Lycopodiaceae</taxon>
        <taxon>Lycopodioideae</taxon>
        <taxon>Diphasiastrum</taxon>
    </lineage>
</organism>
<dbReference type="EMBL" id="CM055096">
    <property type="protein sequence ID" value="KAJ7556660.1"/>
    <property type="molecule type" value="Genomic_DNA"/>
</dbReference>
<comment type="caution">
    <text evidence="1">The sequence shown here is derived from an EMBL/GenBank/DDBJ whole genome shotgun (WGS) entry which is preliminary data.</text>
</comment>
<evidence type="ECO:0000313" key="1">
    <source>
        <dbReference type="EMBL" id="KAJ7556660.1"/>
    </source>
</evidence>
<name>A0ACC2DR46_DIPCM</name>
<dbReference type="Proteomes" id="UP001162992">
    <property type="component" value="Chromosome 5"/>
</dbReference>